<sequence>MWDRKGDTLYVECKTVLVSENLSKREVLFLTQAMSDPLGFLTPVLLTAKLLLHEMWACRVVVWDTPLTENVKRKFLKWYNGFEVLNELRIPR</sequence>
<reference evidence="1" key="1">
    <citation type="submission" date="2020-08" db="EMBL/GenBank/DDBJ databases">
        <title>Multicomponent nature underlies the extraordinary mechanical properties of spider dragline silk.</title>
        <authorList>
            <person name="Kono N."/>
            <person name="Nakamura H."/>
            <person name="Mori M."/>
            <person name="Yoshida Y."/>
            <person name="Ohtoshi R."/>
            <person name="Malay A.D."/>
            <person name="Moran D.A.P."/>
            <person name="Tomita M."/>
            <person name="Numata K."/>
            <person name="Arakawa K."/>
        </authorList>
    </citation>
    <scope>NUCLEOTIDE SEQUENCE</scope>
</reference>
<name>A0A8X6JXE4_9ARAC</name>
<proteinExistence type="predicted"/>
<dbReference type="Pfam" id="PF05380">
    <property type="entry name" value="Peptidase_A17"/>
    <property type="match status" value="1"/>
</dbReference>
<protein>
    <submittedName>
        <fullName evidence="1">Integrase_H2C2 domain-containing protein</fullName>
    </submittedName>
</protein>
<dbReference type="AlphaFoldDB" id="A0A8X6JXE4"/>
<gene>
    <name evidence="1" type="primary">AVEN_127495_1</name>
    <name evidence="1" type="ORF">TNIN_323741</name>
</gene>
<dbReference type="Proteomes" id="UP000886998">
    <property type="component" value="Unassembled WGS sequence"/>
</dbReference>
<accession>A0A8X6JXE4</accession>
<comment type="caution">
    <text evidence="1">The sequence shown here is derived from an EMBL/GenBank/DDBJ whole genome shotgun (WGS) entry which is preliminary data.</text>
</comment>
<organism evidence="1 2">
    <name type="scientific">Trichonephila inaurata madagascariensis</name>
    <dbReference type="NCBI Taxonomy" id="2747483"/>
    <lineage>
        <taxon>Eukaryota</taxon>
        <taxon>Metazoa</taxon>
        <taxon>Ecdysozoa</taxon>
        <taxon>Arthropoda</taxon>
        <taxon>Chelicerata</taxon>
        <taxon>Arachnida</taxon>
        <taxon>Araneae</taxon>
        <taxon>Araneomorphae</taxon>
        <taxon>Entelegynae</taxon>
        <taxon>Araneoidea</taxon>
        <taxon>Nephilidae</taxon>
        <taxon>Trichonephila</taxon>
        <taxon>Trichonephila inaurata</taxon>
    </lineage>
</organism>
<dbReference type="PANTHER" id="PTHR47331">
    <property type="entry name" value="PHD-TYPE DOMAIN-CONTAINING PROTEIN"/>
    <property type="match status" value="1"/>
</dbReference>
<evidence type="ECO:0000313" key="2">
    <source>
        <dbReference type="Proteomes" id="UP000886998"/>
    </source>
</evidence>
<dbReference type="InterPro" id="IPR008042">
    <property type="entry name" value="Retrotrans_Pao"/>
</dbReference>
<keyword evidence="2" id="KW-1185">Reference proteome</keyword>
<dbReference type="OrthoDB" id="6432387at2759"/>
<evidence type="ECO:0000313" key="1">
    <source>
        <dbReference type="EMBL" id="GFS42875.1"/>
    </source>
</evidence>
<dbReference type="EMBL" id="BMAV01025602">
    <property type="protein sequence ID" value="GFS42875.1"/>
    <property type="molecule type" value="Genomic_DNA"/>
</dbReference>